<gene>
    <name evidence="5" type="ORF">HMPREF9695_03278</name>
</gene>
<keyword evidence="2 3" id="KW-0694">RNA-binding</keyword>
<dbReference type="PANTHER" id="PTHR11586">
    <property type="entry name" value="TRNA-AMINOACYLATION COFACTOR ARC1 FAMILY MEMBER"/>
    <property type="match status" value="1"/>
</dbReference>
<evidence type="ECO:0000256" key="3">
    <source>
        <dbReference type="PROSITE-ProRule" id="PRU00209"/>
    </source>
</evidence>
<dbReference type="RefSeq" id="WP_006021981.1">
    <property type="nucleotide sequence ID" value="NZ_KB375283.1"/>
</dbReference>
<evidence type="ECO:0000259" key="4">
    <source>
        <dbReference type="PROSITE" id="PS50886"/>
    </source>
</evidence>
<dbReference type="AlphaFoldDB" id="K8PB87"/>
<dbReference type="InterPro" id="IPR012340">
    <property type="entry name" value="NA-bd_OB-fold"/>
</dbReference>
<reference evidence="5 6" key="1">
    <citation type="submission" date="2012-04" db="EMBL/GenBank/DDBJ databases">
        <title>The Genome Sequence of Afipia broomeae ATCC 49717.</title>
        <authorList>
            <consortium name="The Broad Institute Genome Sequencing Platform"/>
            <person name="Earl A."/>
            <person name="Ward D."/>
            <person name="Feldgarden M."/>
            <person name="Gevers D."/>
            <person name="Huys G."/>
            <person name="Walker B."/>
            <person name="Young S.K."/>
            <person name="Zeng Q."/>
            <person name="Gargeya S."/>
            <person name="Fitzgerald M."/>
            <person name="Haas B."/>
            <person name="Abouelleil A."/>
            <person name="Alvarado L."/>
            <person name="Arachchi H.M."/>
            <person name="Berlin A."/>
            <person name="Chapman S.B."/>
            <person name="Goldberg J."/>
            <person name="Griggs A."/>
            <person name="Gujja S."/>
            <person name="Hansen M."/>
            <person name="Howarth C."/>
            <person name="Imamovic A."/>
            <person name="Larimer J."/>
            <person name="McCowen C."/>
            <person name="Montmayeur A."/>
            <person name="Murphy C."/>
            <person name="Neiman D."/>
            <person name="Pearson M."/>
            <person name="Priest M."/>
            <person name="Roberts A."/>
            <person name="Saif S."/>
            <person name="Shea T."/>
            <person name="Sisk P."/>
            <person name="Sykes S."/>
            <person name="Wortman J."/>
            <person name="Nusbaum C."/>
            <person name="Birren B."/>
        </authorList>
    </citation>
    <scope>NUCLEOTIDE SEQUENCE [LARGE SCALE GENOMIC DNA]</scope>
    <source>
        <strain evidence="5 6">ATCC 49717</strain>
    </source>
</reference>
<dbReference type="NCBIfam" id="NF007495">
    <property type="entry name" value="PRK10089.1-4"/>
    <property type="match status" value="1"/>
</dbReference>
<evidence type="ECO:0000313" key="6">
    <source>
        <dbReference type="Proteomes" id="UP000001096"/>
    </source>
</evidence>
<dbReference type="InterPro" id="IPR051270">
    <property type="entry name" value="Tyrosine-tRNA_ligase_regulator"/>
</dbReference>
<dbReference type="InterPro" id="IPR008231">
    <property type="entry name" value="CsaA"/>
</dbReference>
<dbReference type="Proteomes" id="UP000001096">
    <property type="component" value="Unassembled WGS sequence"/>
</dbReference>
<dbReference type="PATRIC" id="fig|883078.3.peg.3392"/>
<keyword evidence="1 3" id="KW-0820">tRNA-binding</keyword>
<dbReference type="SUPFAM" id="SSF50249">
    <property type="entry name" value="Nucleic acid-binding proteins"/>
    <property type="match status" value="1"/>
</dbReference>
<comment type="caution">
    <text evidence="5">The sequence shown here is derived from an EMBL/GenBank/DDBJ whole genome shotgun (WGS) entry which is preliminary data.</text>
</comment>
<dbReference type="GO" id="GO:0000049">
    <property type="term" value="F:tRNA binding"/>
    <property type="evidence" value="ECO:0007669"/>
    <property type="project" value="UniProtKB-UniRule"/>
</dbReference>
<protein>
    <submittedName>
        <fullName evidence="5">Methionine-tRNA ligase, beta subunit</fullName>
    </submittedName>
</protein>
<proteinExistence type="predicted"/>
<organism evidence="5 6">
    <name type="scientific">Afipia broomeae ATCC 49717</name>
    <dbReference type="NCBI Taxonomy" id="883078"/>
    <lineage>
        <taxon>Bacteria</taxon>
        <taxon>Pseudomonadati</taxon>
        <taxon>Pseudomonadota</taxon>
        <taxon>Alphaproteobacteria</taxon>
        <taxon>Hyphomicrobiales</taxon>
        <taxon>Nitrobacteraceae</taxon>
        <taxon>Afipia</taxon>
    </lineage>
</organism>
<dbReference type="Pfam" id="PF01588">
    <property type="entry name" value="tRNA_bind"/>
    <property type="match status" value="1"/>
</dbReference>
<dbReference type="NCBIfam" id="NF007494">
    <property type="entry name" value="PRK10089.1-3"/>
    <property type="match status" value="1"/>
</dbReference>
<evidence type="ECO:0000256" key="2">
    <source>
        <dbReference type="ARBA" id="ARBA00022884"/>
    </source>
</evidence>
<dbReference type="NCBIfam" id="TIGR02222">
    <property type="entry name" value="chap_CsaA"/>
    <property type="match status" value="1"/>
</dbReference>
<sequence length="123" mass="13471">MQSRTMTSSPITYDDFAKVDLRVGRVLEVQPFPKARNPSWKVRVDLGELGEKWSSAQITNYTAEQLVGSLVICVSNFPPRNIAGFMSEVLILGAPDANGKVILLSPRKDDSGYDIVAPGAKVY</sequence>
<name>K8PB87_9BRAD</name>
<dbReference type="HOGENOM" id="CLU_065946_2_1_5"/>
<dbReference type="PANTHER" id="PTHR11586:SF37">
    <property type="entry name" value="TRNA-BINDING DOMAIN-CONTAINING PROTEIN"/>
    <property type="match status" value="1"/>
</dbReference>
<keyword evidence="6" id="KW-1185">Reference proteome</keyword>
<keyword evidence="5" id="KW-0436">Ligase</keyword>
<evidence type="ECO:0000256" key="1">
    <source>
        <dbReference type="ARBA" id="ARBA00022555"/>
    </source>
</evidence>
<dbReference type="CDD" id="cd02798">
    <property type="entry name" value="tRNA_bind_CsaA"/>
    <property type="match status" value="1"/>
</dbReference>
<evidence type="ECO:0000313" key="5">
    <source>
        <dbReference type="EMBL" id="EKS36860.1"/>
    </source>
</evidence>
<dbReference type="InterPro" id="IPR002547">
    <property type="entry name" value="tRNA-bd_dom"/>
</dbReference>
<accession>K8PB87</accession>
<dbReference type="PROSITE" id="PS50886">
    <property type="entry name" value="TRBD"/>
    <property type="match status" value="1"/>
</dbReference>
<dbReference type="FunFam" id="2.40.50.140:FF:000165">
    <property type="entry name" value="Chaperone CsaA"/>
    <property type="match status" value="1"/>
</dbReference>
<dbReference type="Gene3D" id="2.40.50.140">
    <property type="entry name" value="Nucleic acid-binding proteins"/>
    <property type="match status" value="1"/>
</dbReference>
<dbReference type="EMBL" id="AGWX01000004">
    <property type="protein sequence ID" value="EKS36860.1"/>
    <property type="molecule type" value="Genomic_DNA"/>
</dbReference>
<dbReference type="GO" id="GO:0016874">
    <property type="term" value="F:ligase activity"/>
    <property type="evidence" value="ECO:0007669"/>
    <property type="project" value="UniProtKB-KW"/>
</dbReference>
<dbReference type="eggNOG" id="COG0073">
    <property type="taxonomic scope" value="Bacteria"/>
</dbReference>
<feature type="domain" description="TRNA-binding" evidence="4">
    <location>
        <begin position="15"/>
        <end position="116"/>
    </location>
</feature>